<dbReference type="InterPro" id="IPR013078">
    <property type="entry name" value="His_Pase_superF_clade-1"/>
</dbReference>
<accession>A0ABW2R7G9</accession>
<dbReference type="Pfam" id="PF00300">
    <property type="entry name" value="His_Phos_1"/>
    <property type="match status" value="1"/>
</dbReference>
<protein>
    <submittedName>
        <fullName evidence="1">Histidine phosphatase family protein</fullName>
    </submittedName>
</protein>
<dbReference type="CDD" id="cd07067">
    <property type="entry name" value="HP_PGM_like"/>
    <property type="match status" value="1"/>
</dbReference>
<evidence type="ECO:0000313" key="2">
    <source>
        <dbReference type="Proteomes" id="UP001596495"/>
    </source>
</evidence>
<proteinExistence type="predicted"/>
<comment type="caution">
    <text evidence="1">The sequence shown here is derived from an EMBL/GenBank/DDBJ whole genome shotgun (WGS) entry which is preliminary data.</text>
</comment>
<name>A0ABW2R7G9_9BURK</name>
<dbReference type="RefSeq" id="WP_382254820.1">
    <property type="nucleotide sequence ID" value="NZ_JBHTBX010000003.1"/>
</dbReference>
<gene>
    <name evidence="1" type="ORF">ACFQNJ_05770</name>
</gene>
<keyword evidence="2" id="KW-1185">Reference proteome</keyword>
<dbReference type="InterPro" id="IPR029033">
    <property type="entry name" value="His_PPase_superfam"/>
</dbReference>
<dbReference type="SMART" id="SM00855">
    <property type="entry name" value="PGAM"/>
    <property type="match status" value="1"/>
</dbReference>
<reference evidence="2" key="1">
    <citation type="journal article" date="2019" name="Int. J. Syst. Evol. Microbiol.">
        <title>The Global Catalogue of Microorganisms (GCM) 10K type strain sequencing project: providing services to taxonomists for standard genome sequencing and annotation.</title>
        <authorList>
            <consortium name="The Broad Institute Genomics Platform"/>
            <consortium name="The Broad Institute Genome Sequencing Center for Infectious Disease"/>
            <person name="Wu L."/>
            <person name="Ma J."/>
        </authorList>
    </citation>
    <scope>NUCLEOTIDE SEQUENCE [LARGE SCALE GENOMIC DNA]</scope>
    <source>
        <strain evidence="2">CCUG 54518</strain>
    </source>
</reference>
<dbReference type="Gene3D" id="3.40.50.1240">
    <property type="entry name" value="Phosphoglycerate mutase-like"/>
    <property type="match status" value="1"/>
</dbReference>
<evidence type="ECO:0000313" key="1">
    <source>
        <dbReference type="EMBL" id="MFC7434014.1"/>
    </source>
</evidence>
<dbReference type="EMBL" id="JBHTBX010000003">
    <property type="protein sequence ID" value="MFC7434014.1"/>
    <property type="molecule type" value="Genomic_DNA"/>
</dbReference>
<organism evidence="1 2">
    <name type="scientific">Hydrogenophaga bisanensis</name>
    <dbReference type="NCBI Taxonomy" id="439611"/>
    <lineage>
        <taxon>Bacteria</taxon>
        <taxon>Pseudomonadati</taxon>
        <taxon>Pseudomonadota</taxon>
        <taxon>Betaproteobacteria</taxon>
        <taxon>Burkholderiales</taxon>
        <taxon>Comamonadaceae</taxon>
        <taxon>Hydrogenophaga</taxon>
    </lineage>
</organism>
<sequence>MTDHETTIARRRLLAACALLPLGAQADERFWSLLREGGCVVLMRHAQTVAGVGDPPGFRLGDCRTQRNLSDEGREQARRVGEAFRQQGIVLSQVRSSAWCRCTDTADLAFGRHQVWPAINSFFRNNSGEAQTREVLKAVPSVRSPENWMLVTHQVNISALTGEFPAMGELFVTRPTGGDRLSVMARLVV</sequence>
<dbReference type="Proteomes" id="UP001596495">
    <property type="component" value="Unassembled WGS sequence"/>
</dbReference>
<dbReference type="SUPFAM" id="SSF53254">
    <property type="entry name" value="Phosphoglycerate mutase-like"/>
    <property type="match status" value="1"/>
</dbReference>